<dbReference type="GO" id="GO:0047840">
    <property type="term" value="F:dCTP diphosphatase activity"/>
    <property type="evidence" value="ECO:0007669"/>
    <property type="project" value="TreeGrafter"/>
</dbReference>
<dbReference type="GO" id="GO:0006253">
    <property type="term" value="P:dCTP catabolic process"/>
    <property type="evidence" value="ECO:0007669"/>
    <property type="project" value="TreeGrafter"/>
</dbReference>
<keyword evidence="2" id="KW-1185">Reference proteome</keyword>
<dbReference type="CDD" id="cd11537">
    <property type="entry name" value="NTP-PPase_RS21-C6_like"/>
    <property type="match status" value="1"/>
</dbReference>
<dbReference type="GO" id="GO:0005829">
    <property type="term" value="C:cytosol"/>
    <property type="evidence" value="ECO:0007669"/>
    <property type="project" value="TreeGrafter"/>
</dbReference>
<dbReference type="AlphaFoldDB" id="A0AAV3ZY56"/>
<dbReference type="Gene3D" id="1.10.287.1080">
    <property type="entry name" value="MazG-like"/>
    <property type="match status" value="1"/>
</dbReference>
<accession>A0AAV3ZY56</accession>
<comment type="caution">
    <text evidence="1">The sequence shown here is derived from an EMBL/GenBank/DDBJ whole genome shotgun (WGS) entry which is preliminary data.</text>
</comment>
<proteinExistence type="predicted"/>
<dbReference type="GO" id="GO:0042262">
    <property type="term" value="P:DNA protection"/>
    <property type="evidence" value="ECO:0007669"/>
    <property type="project" value="TreeGrafter"/>
</dbReference>
<dbReference type="InterPro" id="IPR025984">
    <property type="entry name" value="DCTPP"/>
</dbReference>
<dbReference type="Proteomes" id="UP000735302">
    <property type="component" value="Unassembled WGS sequence"/>
</dbReference>
<protein>
    <submittedName>
        <fullName evidence="1">Dctp pyrophosphatase 1</fullName>
    </submittedName>
</protein>
<dbReference type="PANTHER" id="PTHR46523">
    <property type="entry name" value="DCTP PYROPHOSPHATASE 1"/>
    <property type="match status" value="1"/>
</dbReference>
<dbReference type="EMBL" id="BLXT01003003">
    <property type="protein sequence ID" value="GFN99611.1"/>
    <property type="molecule type" value="Genomic_DNA"/>
</dbReference>
<dbReference type="SUPFAM" id="SSF101386">
    <property type="entry name" value="all-alpha NTP pyrophosphatases"/>
    <property type="match status" value="1"/>
</dbReference>
<gene>
    <name evidence="1" type="ORF">PoB_002611700</name>
</gene>
<dbReference type="Pfam" id="PF12643">
    <property type="entry name" value="MazG-like"/>
    <property type="match status" value="1"/>
</dbReference>
<sequence length="175" mass="19541">MSSAANAQSDSPEYAHIDNKASNHNQESANGMKNINYNAAANSSASTTANSIDSHFSNITFEELRQLNDKFIKERNWGQFRSPRNVLLAMVGEVGELAEIFQWKGEVSEGLPELSPEEREHVGQEVSDILIYLTDFASRCKIDLPAAAMKKMEANARKYPADKVYGKANKYTDYQ</sequence>
<dbReference type="PANTHER" id="PTHR46523:SF1">
    <property type="entry name" value="DCTP PYROPHOSPHATASE 1"/>
    <property type="match status" value="1"/>
</dbReference>
<name>A0AAV3ZY56_9GAST</name>
<evidence type="ECO:0000313" key="2">
    <source>
        <dbReference type="Proteomes" id="UP000735302"/>
    </source>
</evidence>
<organism evidence="1 2">
    <name type="scientific">Plakobranchus ocellatus</name>
    <dbReference type="NCBI Taxonomy" id="259542"/>
    <lineage>
        <taxon>Eukaryota</taxon>
        <taxon>Metazoa</taxon>
        <taxon>Spiralia</taxon>
        <taxon>Lophotrochozoa</taxon>
        <taxon>Mollusca</taxon>
        <taxon>Gastropoda</taxon>
        <taxon>Heterobranchia</taxon>
        <taxon>Euthyneura</taxon>
        <taxon>Panpulmonata</taxon>
        <taxon>Sacoglossa</taxon>
        <taxon>Placobranchoidea</taxon>
        <taxon>Plakobranchidae</taxon>
        <taxon>Plakobranchus</taxon>
    </lineage>
</organism>
<evidence type="ECO:0000313" key="1">
    <source>
        <dbReference type="EMBL" id="GFN99611.1"/>
    </source>
</evidence>
<dbReference type="InterPro" id="IPR052555">
    <property type="entry name" value="dCTP_Pyrophosphatase"/>
</dbReference>
<reference evidence="1 2" key="1">
    <citation type="journal article" date="2021" name="Elife">
        <title>Chloroplast acquisition without the gene transfer in kleptoplastic sea slugs, Plakobranchus ocellatus.</title>
        <authorList>
            <person name="Maeda T."/>
            <person name="Takahashi S."/>
            <person name="Yoshida T."/>
            <person name="Shimamura S."/>
            <person name="Takaki Y."/>
            <person name="Nagai Y."/>
            <person name="Toyoda A."/>
            <person name="Suzuki Y."/>
            <person name="Arimoto A."/>
            <person name="Ishii H."/>
            <person name="Satoh N."/>
            <person name="Nishiyama T."/>
            <person name="Hasebe M."/>
            <person name="Maruyama T."/>
            <person name="Minagawa J."/>
            <person name="Obokata J."/>
            <person name="Shigenobu S."/>
        </authorList>
    </citation>
    <scope>NUCLEOTIDE SEQUENCE [LARGE SCALE GENOMIC DNA]</scope>
</reference>